<evidence type="ECO:0000256" key="2">
    <source>
        <dbReference type="ARBA" id="ARBA00022448"/>
    </source>
</evidence>
<keyword evidence="4" id="KW-0547">Nucleotide-binding</keyword>
<reference evidence="7 9" key="1">
    <citation type="submission" date="2014-07" db="EMBL/GenBank/DDBJ databases">
        <authorList>
            <person name="Pisani N.G."/>
            <person name="Newman J.D."/>
        </authorList>
    </citation>
    <scope>NUCLEOTIDE SEQUENCE [LARGE SCALE GENOMIC DNA]</scope>
    <source>
        <strain evidence="7 9">LMG 24720</strain>
    </source>
</reference>
<gene>
    <name evidence="8" type="primary">ybhF_2</name>
    <name evidence="7" type="ORF">HY04_12320</name>
    <name evidence="8" type="ORF">NCTC13489_01110</name>
</gene>
<keyword evidence="2" id="KW-0813">Transport</keyword>
<evidence type="ECO:0000313" key="10">
    <source>
        <dbReference type="Proteomes" id="UP000270036"/>
    </source>
</evidence>
<dbReference type="PANTHER" id="PTHR42711">
    <property type="entry name" value="ABC TRANSPORTER ATP-BINDING PROTEIN"/>
    <property type="match status" value="1"/>
</dbReference>
<reference evidence="8 10" key="2">
    <citation type="submission" date="2018-12" db="EMBL/GenBank/DDBJ databases">
        <authorList>
            <consortium name="Pathogen Informatics"/>
        </authorList>
    </citation>
    <scope>NUCLEOTIDE SEQUENCE [LARGE SCALE GENOMIC DNA]</scope>
    <source>
        <strain evidence="8 10">NCTC13489</strain>
    </source>
</reference>
<organism evidence="8 10">
    <name type="scientific">Kaistella antarctica</name>
    <dbReference type="NCBI Taxonomy" id="266748"/>
    <lineage>
        <taxon>Bacteria</taxon>
        <taxon>Pseudomonadati</taxon>
        <taxon>Bacteroidota</taxon>
        <taxon>Flavobacteriia</taxon>
        <taxon>Flavobacteriales</taxon>
        <taxon>Weeksellaceae</taxon>
        <taxon>Chryseobacterium group</taxon>
        <taxon>Kaistella</taxon>
    </lineage>
</organism>
<dbReference type="PROSITE" id="PS50893">
    <property type="entry name" value="ABC_TRANSPORTER_2"/>
    <property type="match status" value="1"/>
</dbReference>
<dbReference type="PANTHER" id="PTHR42711:SF5">
    <property type="entry name" value="ABC TRANSPORTER ATP-BINDING PROTEIN NATA"/>
    <property type="match status" value="1"/>
</dbReference>
<name>A0A448NQ92_9FLAO</name>
<sequence length="308" mass="34696">MKSIIVNNLTKTYGKAKEKVLAVDDVSFDVNPGEIFGLIGPDGSGKTSIFRMLTTVLLPNSGSASIEGFDMIKDYKEIRKILGYMPGRFSLYQDLTIEENLEFFASVFNTTIAENYDLIKDIYIQIEPLKDRRAGKLSGGMKQKLALCCALIHKPKVLFLDEPTTGVDPVSRKEFWEMLQRLKKQGITIVVATPYMDEAALCDRIALIQNGKILSIETPATISNSYPDLLFEVKAGRTANVLRALEKFDQKKNVYAYGEFVHLSLEKNENFNTTTVIEYLKKEGFENIEINPIKASIEDSFIRLLSNH</sequence>
<dbReference type="SMART" id="SM00382">
    <property type="entry name" value="AAA"/>
    <property type="match status" value="1"/>
</dbReference>
<evidence type="ECO:0000313" key="8">
    <source>
        <dbReference type="EMBL" id="VEH98721.1"/>
    </source>
</evidence>
<dbReference type="Proteomes" id="UP000270036">
    <property type="component" value="Chromosome"/>
</dbReference>
<dbReference type="InterPro" id="IPR027417">
    <property type="entry name" value="P-loop_NTPase"/>
</dbReference>
<dbReference type="InterPro" id="IPR017871">
    <property type="entry name" value="ABC_transporter-like_CS"/>
</dbReference>
<keyword evidence="3" id="KW-0536">Nodulation</keyword>
<evidence type="ECO:0000256" key="4">
    <source>
        <dbReference type="ARBA" id="ARBA00022741"/>
    </source>
</evidence>
<dbReference type="PROSITE" id="PS00211">
    <property type="entry name" value="ABC_TRANSPORTER_1"/>
    <property type="match status" value="1"/>
</dbReference>
<protein>
    <submittedName>
        <fullName evidence="7">ATPase</fullName>
    </submittedName>
    <submittedName>
        <fullName evidence="8">Uncharacterized ABC transporter ATP-binding protein YbhF</fullName>
    </submittedName>
</protein>
<dbReference type="CDD" id="cd03230">
    <property type="entry name" value="ABC_DR_subfamily_A"/>
    <property type="match status" value="1"/>
</dbReference>
<dbReference type="OrthoDB" id="9801987at2"/>
<dbReference type="Pfam" id="PF00005">
    <property type="entry name" value="ABC_tran"/>
    <property type="match status" value="1"/>
</dbReference>
<accession>A0A448NQ92</accession>
<evidence type="ECO:0000313" key="7">
    <source>
        <dbReference type="EMBL" id="KEY19198.1"/>
    </source>
</evidence>
<dbReference type="InterPro" id="IPR050763">
    <property type="entry name" value="ABC_transporter_ATP-binding"/>
</dbReference>
<feature type="domain" description="ABC transporter" evidence="6">
    <location>
        <begin position="4"/>
        <end position="235"/>
    </location>
</feature>
<dbReference type="GO" id="GO:0016887">
    <property type="term" value="F:ATP hydrolysis activity"/>
    <property type="evidence" value="ECO:0007669"/>
    <property type="project" value="InterPro"/>
</dbReference>
<dbReference type="EMBL" id="JPEP01000002">
    <property type="protein sequence ID" value="KEY19198.1"/>
    <property type="molecule type" value="Genomic_DNA"/>
</dbReference>
<comment type="similarity">
    <text evidence="1">Belongs to the ABC transporter superfamily.</text>
</comment>
<evidence type="ECO:0000256" key="1">
    <source>
        <dbReference type="ARBA" id="ARBA00005417"/>
    </source>
</evidence>
<dbReference type="Gene3D" id="3.40.50.300">
    <property type="entry name" value="P-loop containing nucleotide triphosphate hydrolases"/>
    <property type="match status" value="1"/>
</dbReference>
<evidence type="ECO:0000256" key="3">
    <source>
        <dbReference type="ARBA" id="ARBA00022458"/>
    </source>
</evidence>
<evidence type="ECO:0000256" key="5">
    <source>
        <dbReference type="ARBA" id="ARBA00022840"/>
    </source>
</evidence>
<proteinExistence type="inferred from homology"/>
<dbReference type="EMBL" id="LR134441">
    <property type="protein sequence ID" value="VEH98721.1"/>
    <property type="molecule type" value="Genomic_DNA"/>
</dbReference>
<keyword evidence="5 8" id="KW-0067">ATP-binding</keyword>
<dbReference type="RefSeq" id="WP_034720110.1">
    <property type="nucleotide sequence ID" value="NZ_FOIX01000003.1"/>
</dbReference>
<dbReference type="STRING" id="266748.HY04_12320"/>
<dbReference type="InterPro" id="IPR003593">
    <property type="entry name" value="AAA+_ATPase"/>
</dbReference>
<dbReference type="GO" id="GO:0005524">
    <property type="term" value="F:ATP binding"/>
    <property type="evidence" value="ECO:0007669"/>
    <property type="project" value="UniProtKB-KW"/>
</dbReference>
<dbReference type="KEGG" id="cant:NCTC13489_01110"/>
<dbReference type="AlphaFoldDB" id="A0A448NQ92"/>
<dbReference type="InterPro" id="IPR003439">
    <property type="entry name" value="ABC_transporter-like_ATP-bd"/>
</dbReference>
<evidence type="ECO:0000313" key="9">
    <source>
        <dbReference type="Proteomes" id="UP000028349"/>
    </source>
</evidence>
<dbReference type="SUPFAM" id="SSF52540">
    <property type="entry name" value="P-loop containing nucleoside triphosphate hydrolases"/>
    <property type="match status" value="1"/>
</dbReference>
<dbReference type="Proteomes" id="UP000028349">
    <property type="component" value="Unassembled WGS sequence"/>
</dbReference>
<keyword evidence="9" id="KW-1185">Reference proteome</keyword>
<evidence type="ECO:0000259" key="6">
    <source>
        <dbReference type="PROSITE" id="PS50893"/>
    </source>
</evidence>